<dbReference type="Proteomes" id="UP000236732">
    <property type="component" value="Unassembled WGS sequence"/>
</dbReference>
<proteinExistence type="predicted"/>
<keyword evidence="3" id="KW-1185">Reference proteome</keyword>
<dbReference type="Gene3D" id="2.40.180.10">
    <property type="entry name" value="Catalase core domain"/>
    <property type="match status" value="1"/>
</dbReference>
<dbReference type="AlphaFoldDB" id="A0A1H6EIM3"/>
<name>A0A1H6EIM3_9ACTN</name>
<dbReference type="Pfam" id="PF01477">
    <property type="entry name" value="PLAT"/>
    <property type="match status" value="1"/>
</dbReference>
<evidence type="ECO:0000313" key="2">
    <source>
        <dbReference type="EMBL" id="SEG97730.1"/>
    </source>
</evidence>
<dbReference type="SMART" id="SM00308">
    <property type="entry name" value="LH2"/>
    <property type="match status" value="1"/>
</dbReference>
<dbReference type="InterPro" id="IPR001024">
    <property type="entry name" value="PLAT/LH2_dom"/>
</dbReference>
<dbReference type="PANTHER" id="PTHR45901">
    <property type="entry name" value="PROTEIN CBG12474"/>
    <property type="match status" value="1"/>
</dbReference>
<feature type="domain" description="PLAT" evidence="1">
    <location>
        <begin position="2"/>
        <end position="115"/>
    </location>
</feature>
<reference evidence="2 3" key="1">
    <citation type="submission" date="2016-10" db="EMBL/GenBank/DDBJ databases">
        <authorList>
            <person name="de Groot N.N."/>
        </authorList>
    </citation>
    <scope>NUCLEOTIDE SEQUENCE [LARGE SCALE GENOMIC DNA]</scope>
    <source>
        <strain evidence="2 3">CGMCC 4.7037</strain>
    </source>
</reference>
<dbReference type="InterPro" id="IPR052970">
    <property type="entry name" value="Inner_ear_hair_cell_LOXHD"/>
</dbReference>
<dbReference type="OrthoDB" id="4306975at2"/>
<protein>
    <submittedName>
        <fullName evidence="2">PLAT/LH2 domain-containing protein</fullName>
    </submittedName>
</protein>
<dbReference type="InterPro" id="IPR036392">
    <property type="entry name" value="PLAT/LH2_dom_sf"/>
</dbReference>
<evidence type="ECO:0000259" key="1">
    <source>
        <dbReference type="PROSITE" id="PS50095"/>
    </source>
</evidence>
<organism evidence="2 3">
    <name type="scientific">Nonomuraea solani</name>
    <dbReference type="NCBI Taxonomy" id="1144553"/>
    <lineage>
        <taxon>Bacteria</taxon>
        <taxon>Bacillati</taxon>
        <taxon>Actinomycetota</taxon>
        <taxon>Actinomycetes</taxon>
        <taxon>Streptosporangiales</taxon>
        <taxon>Streptosporangiaceae</taxon>
        <taxon>Nonomuraea</taxon>
    </lineage>
</organism>
<accession>A0A1H6EIM3</accession>
<dbReference type="SUPFAM" id="SSF49723">
    <property type="entry name" value="Lipase/lipooxygenase domain (PLAT/LH2 domain)"/>
    <property type="match status" value="1"/>
</dbReference>
<dbReference type="PROSITE" id="PS50095">
    <property type="entry name" value="PLAT"/>
    <property type="match status" value="1"/>
</dbReference>
<dbReference type="EMBL" id="FNVT01000011">
    <property type="protein sequence ID" value="SEG97730.1"/>
    <property type="molecule type" value="Genomic_DNA"/>
</dbReference>
<dbReference type="RefSeq" id="WP_103959993.1">
    <property type="nucleotide sequence ID" value="NZ_FNVT01000011.1"/>
</dbReference>
<evidence type="ECO:0000313" key="3">
    <source>
        <dbReference type="Proteomes" id="UP000236732"/>
    </source>
</evidence>
<gene>
    <name evidence="2" type="ORF">SAMN05444920_11138</name>
</gene>
<dbReference type="PANTHER" id="PTHR45901:SF3">
    <property type="entry name" value="LIPOXYGENASE HOMOLOGY DOMAIN-CONTAINING PROTEIN 1"/>
    <property type="match status" value="1"/>
</dbReference>
<sequence length="126" mass="13696">MPNYNITVETGDVPDAGTNANVFLKIHGTTGSVGPTDLDNSEDNFERNAVDHFTLTMSSVGEVMSIEIGHDNTGNKPGWFLNRVIIDVDGQEAEFAAYRWLAKDENDHKTEVRLDKLTSDAAVAGA</sequence>